<dbReference type="SMART" id="SM00267">
    <property type="entry name" value="GGDEF"/>
    <property type="match status" value="1"/>
</dbReference>
<dbReference type="InterPro" id="IPR013767">
    <property type="entry name" value="PAS_fold"/>
</dbReference>
<keyword evidence="2" id="KW-0175">Coiled coil</keyword>
<keyword evidence="7" id="KW-0418">Kinase</keyword>
<dbReference type="Pfam" id="PF13426">
    <property type="entry name" value="PAS_9"/>
    <property type="match status" value="1"/>
</dbReference>
<comment type="cofactor">
    <cofactor evidence="1">
        <name>Mg(2+)</name>
        <dbReference type="ChEBI" id="CHEBI:18420"/>
    </cofactor>
</comment>
<dbReference type="SMART" id="SM00052">
    <property type="entry name" value="EAL"/>
    <property type="match status" value="1"/>
</dbReference>
<dbReference type="PROSITE" id="PS50883">
    <property type="entry name" value="EAL"/>
    <property type="match status" value="1"/>
</dbReference>
<dbReference type="Gene3D" id="3.20.20.450">
    <property type="entry name" value="EAL domain"/>
    <property type="match status" value="1"/>
</dbReference>
<dbReference type="InterPro" id="IPR001633">
    <property type="entry name" value="EAL_dom"/>
</dbReference>
<dbReference type="GO" id="GO:0006355">
    <property type="term" value="P:regulation of DNA-templated transcription"/>
    <property type="evidence" value="ECO:0007669"/>
    <property type="project" value="InterPro"/>
</dbReference>
<dbReference type="InterPro" id="IPR052155">
    <property type="entry name" value="Biofilm_reg_signaling"/>
</dbReference>
<dbReference type="InterPro" id="IPR000014">
    <property type="entry name" value="PAS"/>
</dbReference>
<dbReference type="InterPro" id="IPR000160">
    <property type="entry name" value="GGDEF_dom"/>
</dbReference>
<dbReference type="Pfam" id="PF00563">
    <property type="entry name" value="EAL"/>
    <property type="match status" value="1"/>
</dbReference>
<dbReference type="RefSeq" id="WP_173290224.1">
    <property type="nucleotide sequence ID" value="NZ_AP021888.1"/>
</dbReference>
<evidence type="ECO:0000256" key="2">
    <source>
        <dbReference type="SAM" id="Coils"/>
    </source>
</evidence>
<feature type="domain" description="GGDEF" evidence="6">
    <location>
        <begin position="323"/>
        <end position="457"/>
    </location>
</feature>
<feature type="coiled-coil region" evidence="2">
    <location>
        <begin position="13"/>
        <end position="54"/>
    </location>
</feature>
<keyword evidence="8" id="KW-1185">Reference proteome</keyword>
<dbReference type="PANTHER" id="PTHR44757:SF2">
    <property type="entry name" value="BIOFILM ARCHITECTURE MAINTENANCE PROTEIN MBAA"/>
    <property type="match status" value="1"/>
</dbReference>
<feature type="domain" description="PAS" evidence="3">
    <location>
        <begin position="163"/>
        <end position="236"/>
    </location>
</feature>
<evidence type="ECO:0000256" key="1">
    <source>
        <dbReference type="ARBA" id="ARBA00001946"/>
    </source>
</evidence>
<dbReference type="CDD" id="cd01949">
    <property type="entry name" value="GGDEF"/>
    <property type="match status" value="1"/>
</dbReference>
<evidence type="ECO:0000313" key="7">
    <source>
        <dbReference type="EMBL" id="BBP42629.1"/>
    </source>
</evidence>
<evidence type="ECO:0000313" key="8">
    <source>
        <dbReference type="Proteomes" id="UP000501466"/>
    </source>
</evidence>
<dbReference type="InterPro" id="IPR043128">
    <property type="entry name" value="Rev_trsase/Diguanyl_cyclase"/>
</dbReference>
<dbReference type="PROSITE" id="PS50113">
    <property type="entry name" value="PAC"/>
    <property type="match status" value="1"/>
</dbReference>
<evidence type="ECO:0000259" key="3">
    <source>
        <dbReference type="PROSITE" id="PS50112"/>
    </source>
</evidence>
<dbReference type="SUPFAM" id="SSF55785">
    <property type="entry name" value="PYP-like sensor domain (PAS domain)"/>
    <property type="match status" value="2"/>
</dbReference>
<dbReference type="NCBIfam" id="TIGR00254">
    <property type="entry name" value="GGDEF"/>
    <property type="match status" value="1"/>
</dbReference>
<feature type="domain" description="PAC" evidence="4">
    <location>
        <begin position="118"/>
        <end position="169"/>
    </location>
</feature>
<dbReference type="CDD" id="cd01948">
    <property type="entry name" value="EAL"/>
    <property type="match status" value="1"/>
</dbReference>
<dbReference type="Gene3D" id="1.20.120.30">
    <property type="entry name" value="Aspartate receptor, ligand-binding domain"/>
    <property type="match status" value="1"/>
</dbReference>
<dbReference type="InterPro" id="IPR035965">
    <property type="entry name" value="PAS-like_dom_sf"/>
</dbReference>
<proteinExistence type="predicted"/>
<dbReference type="Proteomes" id="UP000501466">
    <property type="component" value="Chromosome"/>
</dbReference>
<dbReference type="AlphaFoldDB" id="A0A6F8PKK3"/>
<dbReference type="InterPro" id="IPR000700">
    <property type="entry name" value="PAS-assoc_C"/>
</dbReference>
<accession>A0A6F8PKK3</accession>
<dbReference type="PANTHER" id="PTHR44757">
    <property type="entry name" value="DIGUANYLATE CYCLASE DGCP"/>
    <property type="match status" value="1"/>
</dbReference>
<organism evidence="7 8">
    <name type="scientific">Thiosulfativibrio zosterae</name>
    <dbReference type="NCBI Taxonomy" id="2675053"/>
    <lineage>
        <taxon>Bacteria</taxon>
        <taxon>Pseudomonadati</taxon>
        <taxon>Pseudomonadota</taxon>
        <taxon>Gammaproteobacteria</taxon>
        <taxon>Thiotrichales</taxon>
        <taxon>Piscirickettsiaceae</taxon>
        <taxon>Thiosulfativibrio</taxon>
    </lineage>
</organism>
<evidence type="ECO:0000259" key="5">
    <source>
        <dbReference type="PROSITE" id="PS50883"/>
    </source>
</evidence>
<sequence>MENIKGLDSPAKLEEALHELQVHQIELEFQNEELQHIQEALNATKNRYQELFKNAPVGYCSLNEKGQILEANLTTLALLDQTEESLVNTAITNYIFSEDQDTYYFCRQKVIAQLDSTQTCDLRLLKKDQSIFWAKLTLATSFNNASQTVFRLVIQDISEQKKSEEQLKLAASFFSAAGEGIMITDAQNNILKVNPSFTTITGYQAEEVIGQNPKILSSSENCQSFYEQLWNRLEKEGSWKGEIINRRKNGELIEVIMHITTIVNHVNEVQRYIALYSDNSLVKQRELQLKNLAHFDPLTGLPNRTLLADRINQAMILTQRTFNPMVLAFLDLDGFKEINDNYGHDQGDLLLVTLSKTMQKVLREGDTLARIGGDEFVILMPNLKHINDAVPLIKRLLETVALPIQIKKVKINVTASIGLTQFPQEITVDADQLMRQADQAMYQAKIAGKNRFEFFNLQLNDNLKAHYEYLDQISNGLNMGEFELYYQPKVEMRTGNLIGAEALIRWQHPDKGLLSPLTFLPQIEEHPLSITLGEWVIHQALKQLETWKTKNIAIAISVNISAHHLMQSNFAERLAEILAEHPSVNPADLQIEILETSQIEDLKHTTNMINLCNKLGVSFALDDFGTGYSSLTYLKKLPIHQIKIDQSFVKEMLYNINDLSILEAIISLAEAFQHEVLAEGVETIEQGNILLQLGCELAQGYAISKPLPASDFPNWLSNWQPPQEWINSELQTHDEVSLLFAKVEYQAWASSITAFLKGDYPYVPKLNQDECRFGKLINSIEHKQHQLQYPQNQAQWVDIKALHQKSHILAAELVSLNEQNNTLLLAQKLVAFKKLSKELLAKIAQL</sequence>
<dbReference type="Pfam" id="PF00989">
    <property type="entry name" value="PAS"/>
    <property type="match status" value="1"/>
</dbReference>
<dbReference type="KEGG" id="tzo:THMIRHAT_03750"/>
<dbReference type="EMBL" id="AP021888">
    <property type="protein sequence ID" value="BBP42629.1"/>
    <property type="molecule type" value="Genomic_DNA"/>
</dbReference>
<keyword evidence="7" id="KW-0808">Transferase</keyword>
<dbReference type="Pfam" id="PF00990">
    <property type="entry name" value="GGDEF"/>
    <property type="match status" value="1"/>
</dbReference>
<dbReference type="InterPro" id="IPR001610">
    <property type="entry name" value="PAC"/>
</dbReference>
<dbReference type="SMART" id="SM00086">
    <property type="entry name" value="PAC"/>
    <property type="match status" value="2"/>
</dbReference>
<dbReference type="SUPFAM" id="SSF141868">
    <property type="entry name" value="EAL domain-like"/>
    <property type="match status" value="1"/>
</dbReference>
<evidence type="ECO:0000259" key="6">
    <source>
        <dbReference type="PROSITE" id="PS50887"/>
    </source>
</evidence>
<dbReference type="SMART" id="SM00091">
    <property type="entry name" value="PAS"/>
    <property type="match status" value="2"/>
</dbReference>
<dbReference type="Gene3D" id="3.30.70.270">
    <property type="match status" value="1"/>
</dbReference>
<dbReference type="PROSITE" id="PS50112">
    <property type="entry name" value="PAS"/>
    <property type="match status" value="1"/>
</dbReference>
<dbReference type="InterPro" id="IPR029787">
    <property type="entry name" value="Nucleotide_cyclase"/>
</dbReference>
<name>A0A6F8PKK3_9GAMM</name>
<dbReference type="NCBIfam" id="TIGR00229">
    <property type="entry name" value="sensory_box"/>
    <property type="match status" value="2"/>
</dbReference>
<dbReference type="CDD" id="cd00130">
    <property type="entry name" value="PAS"/>
    <property type="match status" value="2"/>
</dbReference>
<evidence type="ECO:0000259" key="4">
    <source>
        <dbReference type="PROSITE" id="PS50113"/>
    </source>
</evidence>
<feature type="domain" description="EAL" evidence="5">
    <location>
        <begin position="466"/>
        <end position="720"/>
    </location>
</feature>
<dbReference type="GO" id="GO:0016301">
    <property type="term" value="F:kinase activity"/>
    <property type="evidence" value="ECO:0007669"/>
    <property type="project" value="UniProtKB-KW"/>
</dbReference>
<dbReference type="SUPFAM" id="SSF55073">
    <property type="entry name" value="Nucleotide cyclase"/>
    <property type="match status" value="1"/>
</dbReference>
<reference evidence="8" key="1">
    <citation type="submission" date="2019-11" db="EMBL/GenBank/DDBJ databases">
        <title>Isolation and characterization of two novel species in the genus Thiomicrorhabdus.</title>
        <authorList>
            <person name="Mochizuki J."/>
            <person name="Kojima H."/>
            <person name="Fukui M."/>
        </authorList>
    </citation>
    <scope>NUCLEOTIDE SEQUENCE [LARGE SCALE GENOMIC DNA]</scope>
    <source>
        <strain evidence="8">AkT22</strain>
    </source>
</reference>
<dbReference type="PROSITE" id="PS50887">
    <property type="entry name" value="GGDEF"/>
    <property type="match status" value="1"/>
</dbReference>
<dbReference type="FunFam" id="3.30.70.270:FF:000001">
    <property type="entry name" value="Diguanylate cyclase domain protein"/>
    <property type="match status" value="1"/>
</dbReference>
<protein>
    <submittedName>
        <fullName evidence="7">Histidine kinase</fullName>
    </submittedName>
</protein>
<gene>
    <name evidence="7" type="ORF">THMIRHAT_03750</name>
</gene>
<dbReference type="Gene3D" id="3.30.450.20">
    <property type="entry name" value="PAS domain"/>
    <property type="match status" value="2"/>
</dbReference>
<dbReference type="InterPro" id="IPR035919">
    <property type="entry name" value="EAL_sf"/>
</dbReference>